<protein>
    <recommendedName>
        <fullName evidence="4">PH domain-containing protein</fullName>
    </recommendedName>
</protein>
<gene>
    <name evidence="2" type="ORF">VKT23_020427</name>
</gene>
<evidence type="ECO:0000313" key="2">
    <source>
        <dbReference type="EMBL" id="KAK7434028.1"/>
    </source>
</evidence>
<dbReference type="Proteomes" id="UP001498398">
    <property type="component" value="Unassembled WGS sequence"/>
</dbReference>
<reference evidence="2 3" key="1">
    <citation type="submission" date="2024-01" db="EMBL/GenBank/DDBJ databases">
        <title>A draft genome for the cacao thread blight pathogen Marasmiellus scandens.</title>
        <authorList>
            <person name="Baruah I.K."/>
            <person name="Leung J."/>
            <person name="Bukari Y."/>
            <person name="Amoako-Attah I."/>
            <person name="Meinhardt L.W."/>
            <person name="Bailey B.A."/>
            <person name="Cohen S.P."/>
        </authorList>
    </citation>
    <scope>NUCLEOTIDE SEQUENCE [LARGE SCALE GENOMIC DNA]</scope>
    <source>
        <strain evidence="2 3">GH-19</strain>
    </source>
</reference>
<feature type="region of interest" description="Disordered" evidence="1">
    <location>
        <begin position="124"/>
        <end position="164"/>
    </location>
</feature>
<accession>A0ABR1IJB4</accession>
<feature type="compositionally biased region" description="Low complexity" evidence="1">
    <location>
        <begin position="194"/>
        <end position="205"/>
    </location>
</feature>
<feature type="region of interest" description="Disordered" evidence="1">
    <location>
        <begin position="176"/>
        <end position="229"/>
    </location>
</feature>
<dbReference type="EMBL" id="JBANRG010000133">
    <property type="protein sequence ID" value="KAK7434028.1"/>
    <property type="molecule type" value="Genomic_DNA"/>
</dbReference>
<organism evidence="2 3">
    <name type="scientific">Marasmiellus scandens</name>
    <dbReference type="NCBI Taxonomy" id="2682957"/>
    <lineage>
        <taxon>Eukaryota</taxon>
        <taxon>Fungi</taxon>
        <taxon>Dikarya</taxon>
        <taxon>Basidiomycota</taxon>
        <taxon>Agaricomycotina</taxon>
        <taxon>Agaricomycetes</taxon>
        <taxon>Agaricomycetidae</taxon>
        <taxon>Agaricales</taxon>
        <taxon>Marasmiineae</taxon>
        <taxon>Omphalotaceae</taxon>
        <taxon>Marasmiellus</taxon>
    </lineage>
</organism>
<proteinExistence type="predicted"/>
<evidence type="ECO:0008006" key="4">
    <source>
        <dbReference type="Google" id="ProtNLM"/>
    </source>
</evidence>
<name>A0ABR1IJB4_9AGAR</name>
<feature type="compositionally biased region" description="Basic and acidic residues" evidence="1">
    <location>
        <begin position="154"/>
        <end position="164"/>
    </location>
</feature>
<evidence type="ECO:0000256" key="1">
    <source>
        <dbReference type="SAM" id="MobiDB-lite"/>
    </source>
</evidence>
<evidence type="ECO:0000313" key="3">
    <source>
        <dbReference type="Proteomes" id="UP001498398"/>
    </source>
</evidence>
<feature type="compositionally biased region" description="Basic and acidic residues" evidence="1">
    <location>
        <begin position="210"/>
        <end position="220"/>
    </location>
</feature>
<comment type="caution">
    <text evidence="2">The sequence shown here is derived from an EMBL/GenBank/DDBJ whole genome shotgun (WGS) entry which is preliminary data.</text>
</comment>
<keyword evidence="3" id="KW-1185">Reference proteome</keyword>
<sequence>MEFPYLKSNQELEDFDAWINSLNNEHVSAWWKHKRINKWIIPTIIQSQSKMDPSDWAITESTTNIGEGQHYWSRKETGEKLSLVASIIEARKLDFRVANEIMTTRKTGVLGNNHNSAFNCMKNSQRRVDSSMARRQANQERDTKISQLQQEVQGHTEAKKTNEARLKQAREALALARSTRTDGKTQARTVRAESSSSGRVRVLSSKGKGRATDPESRESPNEWNIPTRSSSFIPSDLTDHSLVPAVEQHLPMLPQSDWDQWMLSHDTDLTSNSNFQVSSDAWLPFNSENGSQDRFDSLSMPEFEAPPVPPALIPGTLMHMFYSNDNEDYSTNLYASSSTAAADFTFLDTHVGFKRPGSPSSFDDMFKRSRLDN</sequence>